<proteinExistence type="predicted"/>
<feature type="compositionally biased region" description="Basic and acidic residues" evidence="1">
    <location>
        <begin position="1"/>
        <end position="18"/>
    </location>
</feature>
<reference evidence="2 3" key="1">
    <citation type="journal article" date="2024" name="Ann. Entomol. Soc. Am.">
        <title>Genomic analyses of the southern and eastern yellowjacket wasps (Hymenoptera: Vespidae) reveal evolutionary signatures of social life.</title>
        <authorList>
            <person name="Catto M.A."/>
            <person name="Caine P.B."/>
            <person name="Orr S.E."/>
            <person name="Hunt B.G."/>
            <person name="Goodisman M.A.D."/>
        </authorList>
    </citation>
    <scope>NUCLEOTIDE SEQUENCE [LARGE SCALE GENOMIC DNA]</scope>
    <source>
        <strain evidence="2">233</strain>
        <tissue evidence="2">Head and thorax</tissue>
    </source>
</reference>
<feature type="region of interest" description="Disordered" evidence="1">
    <location>
        <begin position="1"/>
        <end position="78"/>
    </location>
</feature>
<keyword evidence="3" id="KW-1185">Reference proteome</keyword>
<protein>
    <submittedName>
        <fullName evidence="2">Uncharacterized protein</fullName>
    </submittedName>
</protein>
<dbReference type="Proteomes" id="UP001607302">
    <property type="component" value="Unassembled WGS sequence"/>
</dbReference>
<name>A0ABD2A642_VESSQ</name>
<dbReference type="EMBL" id="JAUDFV010000155">
    <property type="protein sequence ID" value="KAL2715175.1"/>
    <property type="molecule type" value="Genomic_DNA"/>
</dbReference>
<feature type="compositionally biased region" description="Pro residues" evidence="1">
    <location>
        <begin position="39"/>
        <end position="59"/>
    </location>
</feature>
<accession>A0ABD2A642</accession>
<comment type="caution">
    <text evidence="2">The sequence shown here is derived from an EMBL/GenBank/DDBJ whole genome shotgun (WGS) entry which is preliminary data.</text>
</comment>
<evidence type="ECO:0000256" key="1">
    <source>
        <dbReference type="SAM" id="MobiDB-lite"/>
    </source>
</evidence>
<evidence type="ECO:0000313" key="2">
    <source>
        <dbReference type="EMBL" id="KAL2715175.1"/>
    </source>
</evidence>
<dbReference type="AlphaFoldDB" id="A0ABD2A642"/>
<feature type="compositionally biased region" description="Basic residues" evidence="1">
    <location>
        <begin position="19"/>
        <end position="29"/>
    </location>
</feature>
<sequence length="284" mass="33283">MEKEREKRYGVEEEERKKEKEKKKKKKKNRENNTFTHAYPPPPPPSSPPPPPPPPPPLQPGCQRGGRQIFLNQNDNNDRLDSKRANVVWRSIESSCKALTISLMDQSKKKEYLSVYESINVHESIKWIIQKRLFENEFKRLSIENNVTTERYWLIKQYLESAISGSRCVKGKLLKTDLISKVSLKQGSQGEKGKERRNKIFEWTVRGEVRGWGCFIEWRRITVIEEYSAQTFVRMYMYVSNYRWTTVRDLFHSTEAQAAARAKASPRSVAIQRCTEYCASVRTM</sequence>
<gene>
    <name evidence="2" type="ORF">V1478_014873</name>
</gene>
<organism evidence="2 3">
    <name type="scientific">Vespula squamosa</name>
    <name type="common">Southern yellow jacket</name>
    <name type="synonym">Wasp</name>
    <dbReference type="NCBI Taxonomy" id="30214"/>
    <lineage>
        <taxon>Eukaryota</taxon>
        <taxon>Metazoa</taxon>
        <taxon>Ecdysozoa</taxon>
        <taxon>Arthropoda</taxon>
        <taxon>Hexapoda</taxon>
        <taxon>Insecta</taxon>
        <taxon>Pterygota</taxon>
        <taxon>Neoptera</taxon>
        <taxon>Endopterygota</taxon>
        <taxon>Hymenoptera</taxon>
        <taxon>Apocrita</taxon>
        <taxon>Aculeata</taxon>
        <taxon>Vespoidea</taxon>
        <taxon>Vespidae</taxon>
        <taxon>Vespinae</taxon>
        <taxon>Vespula</taxon>
    </lineage>
</organism>
<evidence type="ECO:0000313" key="3">
    <source>
        <dbReference type="Proteomes" id="UP001607302"/>
    </source>
</evidence>